<reference evidence="2" key="1">
    <citation type="submission" date="2012-12" db="EMBL/GenBank/DDBJ databases">
        <title>Identification and characterization of a phenylalanine ammonia-lyase gene family in Isatis indigotica Fort.</title>
        <authorList>
            <person name="Liu Q."/>
            <person name="Chen J."/>
            <person name="Zhou X."/>
            <person name="Di P."/>
            <person name="Xiao Y."/>
            <person name="Xuan H."/>
            <person name="Zhang L."/>
            <person name="Chen W."/>
        </authorList>
    </citation>
    <scope>NUCLEOTIDE SEQUENCE</scope>
    <source>
        <tissue evidence="2">Salivary gland</tissue>
    </source>
</reference>
<organism evidence="2">
    <name type="scientific">Ixodes ricinus</name>
    <name type="common">Common tick</name>
    <name type="synonym">Acarus ricinus</name>
    <dbReference type="NCBI Taxonomy" id="34613"/>
    <lineage>
        <taxon>Eukaryota</taxon>
        <taxon>Metazoa</taxon>
        <taxon>Ecdysozoa</taxon>
        <taxon>Arthropoda</taxon>
        <taxon>Chelicerata</taxon>
        <taxon>Arachnida</taxon>
        <taxon>Acari</taxon>
        <taxon>Parasitiformes</taxon>
        <taxon>Ixodida</taxon>
        <taxon>Ixodoidea</taxon>
        <taxon>Ixodidae</taxon>
        <taxon>Ixodinae</taxon>
        <taxon>Ixodes</taxon>
    </lineage>
</organism>
<evidence type="ECO:0000256" key="1">
    <source>
        <dbReference type="SAM" id="SignalP"/>
    </source>
</evidence>
<feature type="signal peptide" evidence="1">
    <location>
        <begin position="1"/>
        <end position="20"/>
    </location>
</feature>
<proteinExistence type="evidence at transcript level"/>
<dbReference type="AlphaFoldDB" id="A0A0K8R744"/>
<name>A0A0K8R744_IXORI</name>
<evidence type="ECO:0000313" key="2">
    <source>
        <dbReference type="EMBL" id="JAA66299.1"/>
    </source>
</evidence>
<keyword evidence="1" id="KW-0732">Signal</keyword>
<protein>
    <submittedName>
        <fullName evidence="2">Putative secreted protein</fullName>
    </submittedName>
</protein>
<sequence length="97" mass="11119">MRSAILIATFFIVEVVSKNAVVIFDLTKCVTDFVYEDGKGKTSRNSLIDPFGRCQFPIRGGKHHLELKTETSHTENKVHSKRSDKNYPNYFCVFSMK</sequence>
<feature type="chain" id="PRO_5005516075" evidence="1">
    <location>
        <begin position="21"/>
        <end position="97"/>
    </location>
</feature>
<accession>A0A0K8R744</accession>
<dbReference type="EMBL" id="GADI01007509">
    <property type="protein sequence ID" value="JAA66299.1"/>
    <property type="molecule type" value="mRNA"/>
</dbReference>